<keyword evidence="3" id="KW-1185">Reference proteome</keyword>
<protein>
    <recommendedName>
        <fullName evidence="4">Lysine-specific metallo-endopeptidase domain-containing protein</fullName>
    </recommendedName>
</protein>
<feature type="signal peptide" evidence="1">
    <location>
        <begin position="1"/>
        <end position="17"/>
    </location>
</feature>
<evidence type="ECO:0008006" key="4">
    <source>
        <dbReference type="Google" id="ProtNLM"/>
    </source>
</evidence>
<evidence type="ECO:0000313" key="2">
    <source>
        <dbReference type="EMBL" id="OIW24801.1"/>
    </source>
</evidence>
<dbReference type="Proteomes" id="UP000182658">
    <property type="component" value="Unassembled WGS sequence"/>
</dbReference>
<sequence>MKWNNLIILALLDLCAAKSWKFFGCEDWNKNGELTKALVEAVTLAGTARDVLTSSLNDEKVQSMIKVTLGDTSPVKVDRAKEYLGTQHSKEADQIGNVHLEIFNNLNGFDKQEYTGTEPLTKDTDLLIFCKKELNYEEKNGRMFNKAQGFPLPNDYREDVNLLFSITEEEYEAGEKTLQAMVFVPDEVKPSYYPIVDEWLRTKGPDDILPPEKTKDHLITHNDKPTTMDLTPGYLAFLTKDEDEELHFGSLSDANIAKVQDPGFIKDLADAGMKPIDGLGGSVALPGLFLHELAHTVQGGKVIDSRDPNGCYGWDCVKTVADVNNGDSIMFLGIGLHLFSKGLWVDNDGNVKKI</sequence>
<gene>
    <name evidence="2" type="ORF">CONLIGDRAFT_648925</name>
</gene>
<reference evidence="2 3" key="1">
    <citation type="submission" date="2016-10" db="EMBL/GenBank/DDBJ databases">
        <title>Draft genome sequence of Coniochaeta ligniaria NRRL30616, a lignocellulolytic fungus for bioabatement of inhibitors in plant biomass hydrolysates.</title>
        <authorList>
            <consortium name="DOE Joint Genome Institute"/>
            <person name="Jimenez D.J."/>
            <person name="Hector R.E."/>
            <person name="Riley R."/>
            <person name="Sun H."/>
            <person name="Grigoriev I.V."/>
            <person name="Van Elsas J.D."/>
            <person name="Nichols N.N."/>
        </authorList>
    </citation>
    <scope>NUCLEOTIDE SEQUENCE [LARGE SCALE GENOMIC DNA]</scope>
    <source>
        <strain evidence="2 3">NRRL 30616</strain>
    </source>
</reference>
<accession>A0A1J7IUL1</accession>
<feature type="chain" id="PRO_5012476005" description="Lysine-specific metallo-endopeptidase domain-containing protein" evidence="1">
    <location>
        <begin position="18"/>
        <end position="354"/>
    </location>
</feature>
<dbReference type="EMBL" id="KV875103">
    <property type="protein sequence ID" value="OIW24801.1"/>
    <property type="molecule type" value="Genomic_DNA"/>
</dbReference>
<dbReference type="OrthoDB" id="4695420at2759"/>
<organism evidence="2 3">
    <name type="scientific">Coniochaeta ligniaria NRRL 30616</name>
    <dbReference type="NCBI Taxonomy" id="1408157"/>
    <lineage>
        <taxon>Eukaryota</taxon>
        <taxon>Fungi</taxon>
        <taxon>Dikarya</taxon>
        <taxon>Ascomycota</taxon>
        <taxon>Pezizomycotina</taxon>
        <taxon>Sordariomycetes</taxon>
        <taxon>Sordariomycetidae</taxon>
        <taxon>Coniochaetales</taxon>
        <taxon>Coniochaetaceae</taxon>
        <taxon>Coniochaeta</taxon>
    </lineage>
</organism>
<keyword evidence="1" id="KW-0732">Signal</keyword>
<name>A0A1J7IUL1_9PEZI</name>
<dbReference type="AlphaFoldDB" id="A0A1J7IUL1"/>
<evidence type="ECO:0000256" key="1">
    <source>
        <dbReference type="SAM" id="SignalP"/>
    </source>
</evidence>
<evidence type="ECO:0000313" key="3">
    <source>
        <dbReference type="Proteomes" id="UP000182658"/>
    </source>
</evidence>
<proteinExistence type="predicted"/>
<dbReference type="InParanoid" id="A0A1J7IUL1"/>